<proteinExistence type="predicted"/>
<evidence type="ECO:0000313" key="2">
    <source>
        <dbReference type="EMBL" id="NBG87129.1"/>
    </source>
</evidence>
<dbReference type="InterPro" id="IPR017946">
    <property type="entry name" value="PLC-like_Pdiesterase_TIM-brl"/>
</dbReference>
<dbReference type="SUPFAM" id="SSF51695">
    <property type="entry name" value="PLC-like phosphodiesterases"/>
    <property type="match status" value="1"/>
</dbReference>
<dbReference type="PANTHER" id="PTHR46211:SF1">
    <property type="entry name" value="GLYCEROPHOSPHODIESTER PHOSPHODIESTERASE, CYTOPLASMIC"/>
    <property type="match status" value="1"/>
</dbReference>
<dbReference type="RefSeq" id="WP_160718429.1">
    <property type="nucleotide sequence ID" value="NZ_SUMG01000001.1"/>
</dbReference>
<feature type="domain" description="GP-PDE" evidence="1">
    <location>
        <begin position="10"/>
        <end position="248"/>
    </location>
</feature>
<accession>A0AA43XJ19</accession>
<dbReference type="EMBL" id="SUMG01000001">
    <property type="protein sequence ID" value="NBG87129.1"/>
    <property type="molecule type" value="Genomic_DNA"/>
</dbReference>
<dbReference type="PROSITE" id="PS51704">
    <property type="entry name" value="GP_PDE"/>
    <property type="match status" value="1"/>
</dbReference>
<sequence>MTEELSWLKDTYITHRGYHSPEKAPENSMAAFTRAVEEGFGIELDIHLTKDQQVVVFHDDDLERMTGYTKKITDCTWGEIRSLTLLNTQEKIPLLKEVLYLIDGRVPLLIEIKNRGKVGKLEEKTDELLRGYKGEFAIQSFNPYSVGWFKEHSPEIIRGQLSGVFKEENLPMYKKFLLKNLLMNHVSKPHFINYDIDYLSKIPVRIHRKKGSILLGYTAKDPQAYQQALEKTINVVFEGFNPKELTKDDSGTE</sequence>
<organism evidence="2 3">
    <name type="scientific">Isachenkonia alkalipeptolytica</name>
    <dbReference type="NCBI Taxonomy" id="2565777"/>
    <lineage>
        <taxon>Bacteria</taxon>
        <taxon>Bacillati</taxon>
        <taxon>Bacillota</taxon>
        <taxon>Clostridia</taxon>
        <taxon>Eubacteriales</taxon>
        <taxon>Clostridiaceae</taxon>
        <taxon>Isachenkonia</taxon>
    </lineage>
</organism>
<dbReference type="Proteomes" id="UP000449710">
    <property type="component" value="Unassembled WGS sequence"/>
</dbReference>
<name>A0AA43XJ19_9CLOT</name>
<dbReference type="Pfam" id="PF03009">
    <property type="entry name" value="GDPD"/>
    <property type="match status" value="1"/>
</dbReference>
<evidence type="ECO:0000259" key="1">
    <source>
        <dbReference type="PROSITE" id="PS51704"/>
    </source>
</evidence>
<dbReference type="GO" id="GO:0006629">
    <property type="term" value="P:lipid metabolic process"/>
    <property type="evidence" value="ECO:0007669"/>
    <property type="project" value="InterPro"/>
</dbReference>
<dbReference type="InterPro" id="IPR030395">
    <property type="entry name" value="GP_PDE_dom"/>
</dbReference>
<dbReference type="PANTHER" id="PTHR46211">
    <property type="entry name" value="GLYCEROPHOSPHORYL DIESTER PHOSPHODIESTERASE"/>
    <property type="match status" value="1"/>
</dbReference>
<gene>
    <name evidence="2" type="ORF">ISALK_01310</name>
</gene>
<dbReference type="Gene3D" id="3.20.20.190">
    <property type="entry name" value="Phosphatidylinositol (PI) phosphodiesterase"/>
    <property type="match status" value="1"/>
</dbReference>
<dbReference type="GO" id="GO:0008081">
    <property type="term" value="F:phosphoric diester hydrolase activity"/>
    <property type="evidence" value="ECO:0007669"/>
    <property type="project" value="InterPro"/>
</dbReference>
<comment type="caution">
    <text evidence="2">The sequence shown here is derived from an EMBL/GenBank/DDBJ whole genome shotgun (WGS) entry which is preliminary data.</text>
</comment>
<evidence type="ECO:0000313" key="3">
    <source>
        <dbReference type="Proteomes" id="UP000449710"/>
    </source>
</evidence>
<keyword evidence="3" id="KW-1185">Reference proteome</keyword>
<reference evidence="2 3" key="1">
    <citation type="submission" date="2019-04" db="EMBL/GenBank/DDBJ databases">
        <title>Isachenkonia alkalipeptolytica gen. nov. sp. nov. a new anaerobic, alkiliphilic organothrophic bacterium capable to reduce synthesized ferrihydrite isolated from a soda lake.</title>
        <authorList>
            <person name="Toshchakov S.V."/>
            <person name="Zavarzina D.G."/>
            <person name="Zhilina T.N."/>
            <person name="Kostrikina N.A."/>
            <person name="Kublanov I.V."/>
        </authorList>
    </citation>
    <scope>NUCLEOTIDE SEQUENCE [LARGE SCALE GENOMIC DNA]</scope>
    <source>
        <strain evidence="2 3">Z-1701</strain>
    </source>
</reference>
<protein>
    <submittedName>
        <fullName evidence="2">Glycerophosphodiester phosphodiesterase</fullName>
    </submittedName>
</protein>
<dbReference type="AlphaFoldDB" id="A0AA43XJ19"/>